<dbReference type="GeneID" id="9924910"/>
<protein>
    <submittedName>
        <fullName evidence="2">Uncharacterized protein</fullName>
    </submittedName>
</protein>
<accession>E3VZP3</accession>
<dbReference type="RefSeq" id="YP_003986797.1">
    <property type="nucleotide sequence ID" value="NC_014649.1"/>
</dbReference>
<evidence type="ECO:0000313" key="3">
    <source>
        <dbReference type="Proteomes" id="UP000201519"/>
    </source>
</evidence>
<gene>
    <name evidence="1" type="primary">L295</name>
</gene>
<organism evidence="2 4">
    <name type="scientific">Acanthamoeba polyphaga mimivirus</name>
    <name type="common">APMV</name>
    <dbReference type="NCBI Taxonomy" id="212035"/>
    <lineage>
        <taxon>Viruses</taxon>
        <taxon>Varidnaviria</taxon>
        <taxon>Bamfordvirae</taxon>
        <taxon>Nucleocytoviricota</taxon>
        <taxon>Megaviricetes</taxon>
        <taxon>Imitervirales</taxon>
        <taxon>Mimiviridae</taxon>
        <taxon>Megamimivirinae</taxon>
        <taxon>Mimivirus</taxon>
        <taxon>Mimivirus bradfordmassiliense</taxon>
    </lineage>
</organism>
<organismHost>
    <name type="scientific">Acanthamoeba polyphaga</name>
    <name type="common">Amoeba</name>
    <dbReference type="NCBI Taxonomy" id="5757"/>
</organismHost>
<dbReference type="Proteomes" id="UP000274448">
    <property type="component" value="Segment"/>
</dbReference>
<reference evidence="1 3" key="1">
    <citation type="journal article" date="2011" name="Virol. J.">
        <title>Breaking the 1000-gene barrier for Mimivirus using ultra-deep genome and transcriptome sequencing.</title>
        <authorList>
            <person name="Legendre M."/>
            <person name="Santini S."/>
            <person name="Rico A."/>
            <person name="Abergel C."/>
            <person name="Claverie J.M."/>
        </authorList>
    </citation>
    <scope>NUCLEOTIDE SEQUENCE [LARGE SCALE GENOMIC DNA]</scope>
</reference>
<dbReference type="EMBL" id="HQ336222">
    <property type="protein sequence ID" value="ADO18124.1"/>
    <property type="molecule type" value="Genomic_DNA"/>
</dbReference>
<evidence type="ECO:0000313" key="4">
    <source>
        <dbReference type="Proteomes" id="UP000274448"/>
    </source>
</evidence>
<name>E3VZP3_MIMIV</name>
<dbReference type="KEGG" id="vg:9924910"/>
<evidence type="ECO:0000313" key="1">
    <source>
        <dbReference type="EMBL" id="ADO18124.1"/>
    </source>
</evidence>
<sequence length="197" mass="23138">MCLPILVVMDSIINIDRVQIFIFDCINFLINDISLCYKIGIMNFLSPIFSTEIKSSEIKSNLMELDLSENYEQIIHNFVQYYRIINLFGVSYSEKYYNEQIHGFPNHYSIHLSGNISGKYRLDNYKSFLSKFNELGIKNIHYNNTNFYYQLINPKCISLVMFGSVYHQNKLCNIISVINLRVIHNIPKIINHMVIIT</sequence>
<proteinExistence type="predicted"/>
<dbReference type="EMBL" id="KM982403">
    <property type="protein sequence ID" value="AKI80959.1"/>
    <property type="molecule type" value="Genomic_DNA"/>
</dbReference>
<dbReference type="Proteomes" id="UP000201519">
    <property type="component" value="Segment"/>
</dbReference>
<keyword evidence="3" id="KW-1185">Reference proteome</keyword>
<evidence type="ECO:0000313" key="2">
    <source>
        <dbReference type="EMBL" id="AKI80959.1"/>
    </source>
</evidence>
<accession>A0A0G2Y8L5</accession>
<reference evidence="2 4" key="2">
    <citation type="submission" date="2014-10" db="EMBL/GenBank/DDBJ databases">
        <title>Pan-genome analysis of Brazilian lineage A amoebal mimiviruses.</title>
        <authorList>
            <person name="Assis F.L."/>
            <person name="Abrahao J.S."/>
            <person name="Kroon E.G."/>
            <person name="Dornas F.P."/>
            <person name="Andrade K.R."/>
            <person name="Borato P.V.M."/>
            <person name="Pilotto M.R."/>
            <person name="Benamar S."/>
            <person name="LaScola B."/>
            <person name="Colson P."/>
        </authorList>
    </citation>
    <scope>NUCLEOTIDE SEQUENCE [LARGE SCALE GENOMIC DNA]</scope>
    <source>
        <strain evidence="2 4">Amazonia</strain>
    </source>
</reference>